<evidence type="ECO:0000259" key="2">
    <source>
        <dbReference type="Pfam" id="PF18181"/>
    </source>
</evidence>
<keyword evidence="1" id="KW-1133">Transmembrane helix</keyword>
<dbReference type="EMBL" id="FMZF01000008">
    <property type="protein sequence ID" value="SDD47816.1"/>
    <property type="molecule type" value="Genomic_DNA"/>
</dbReference>
<dbReference type="OrthoDB" id="4527901at2"/>
<protein>
    <recommendedName>
        <fullName evidence="2">SMODS and SLOG-associating 2TM effector domain-containing protein</fullName>
    </recommendedName>
</protein>
<dbReference type="InterPro" id="IPR025325">
    <property type="entry name" value="DUF4231"/>
</dbReference>
<keyword evidence="1" id="KW-0812">Transmembrane</keyword>
<keyword evidence="4" id="KW-1185">Reference proteome</keyword>
<sequence>MHTGTPEQSPTGPAPSPDGVLDVVWSHQRQWSAAADAGRRRVERARLGNLVLLVLGALAGALAAQTGPDSATATGAAAVAAVALALAGLLQAHALTTGQTARWTRARAASEALKAEVHRYLLRVAPYAGPDRSRVLQARLDEVRARAAGSLVDRQQAPADGRPLPALRTVREYVDLRARGQAAWHRERSAAHARRACRLRTAQLAATGTGAVLAALAGTVPSWGLSAWTAAATTVATAVGAHLAATRYQGVAAASAGTADRLEALVAGFDLAAATPEQEAHLVTEVERVLAAQNEGWADLFGDGPA</sequence>
<organism evidence="3 4">
    <name type="scientific">Geodermatophilus telluris</name>
    <dbReference type="NCBI Taxonomy" id="1190417"/>
    <lineage>
        <taxon>Bacteria</taxon>
        <taxon>Bacillati</taxon>
        <taxon>Actinomycetota</taxon>
        <taxon>Actinomycetes</taxon>
        <taxon>Geodermatophilales</taxon>
        <taxon>Geodermatophilaceae</taxon>
        <taxon>Geodermatophilus</taxon>
    </lineage>
</organism>
<dbReference type="Pfam" id="PF14015">
    <property type="entry name" value="DUF4231"/>
    <property type="match status" value="1"/>
</dbReference>
<gene>
    <name evidence="3" type="ORF">SAMN05660690_4314</name>
</gene>
<dbReference type="Proteomes" id="UP000199416">
    <property type="component" value="Unassembled WGS sequence"/>
</dbReference>
<reference evidence="4" key="1">
    <citation type="submission" date="2016-10" db="EMBL/GenBank/DDBJ databases">
        <authorList>
            <person name="Varghese N."/>
            <person name="Submissions S."/>
        </authorList>
    </citation>
    <scope>NUCLEOTIDE SEQUENCE [LARGE SCALE GENOMIC DNA]</scope>
    <source>
        <strain evidence="4">DSM 45421</strain>
    </source>
</reference>
<evidence type="ECO:0000256" key="1">
    <source>
        <dbReference type="SAM" id="Phobius"/>
    </source>
</evidence>
<evidence type="ECO:0000313" key="3">
    <source>
        <dbReference type="EMBL" id="SDD47816.1"/>
    </source>
</evidence>
<dbReference type="InterPro" id="IPR040884">
    <property type="entry name" value="SLATT_1"/>
</dbReference>
<feature type="transmembrane region" description="Helical" evidence="1">
    <location>
        <begin position="76"/>
        <end position="95"/>
    </location>
</feature>
<proteinExistence type="predicted"/>
<feature type="domain" description="SMODS and SLOG-associating 2TM effector" evidence="2">
    <location>
        <begin position="173"/>
        <end position="297"/>
    </location>
</feature>
<dbReference type="NCBIfam" id="NF033610">
    <property type="entry name" value="SLATT_3"/>
    <property type="match status" value="1"/>
</dbReference>
<name>A0A1G6V4K6_9ACTN</name>
<dbReference type="Pfam" id="PF18181">
    <property type="entry name" value="SLATT_1"/>
    <property type="match status" value="1"/>
</dbReference>
<keyword evidence="1" id="KW-0472">Membrane</keyword>
<accession>A0A1G6V4K6</accession>
<feature type="transmembrane region" description="Helical" evidence="1">
    <location>
        <begin position="47"/>
        <end position="64"/>
    </location>
</feature>
<evidence type="ECO:0000313" key="4">
    <source>
        <dbReference type="Proteomes" id="UP000199416"/>
    </source>
</evidence>
<dbReference type="RefSeq" id="WP_091368778.1">
    <property type="nucleotide sequence ID" value="NZ_FMZF01000008.1"/>
</dbReference>
<dbReference type="NCBIfam" id="NF033634">
    <property type="entry name" value="SLATT_1"/>
    <property type="match status" value="1"/>
</dbReference>
<dbReference type="AlphaFoldDB" id="A0A1G6V4K6"/>
<dbReference type="STRING" id="1190417.SAMN05660690_4314"/>